<dbReference type="AlphaFoldDB" id="A0A1C6RTF1"/>
<name>A0A1C6RTF1_9ACTN</name>
<organism evidence="1 2">
    <name type="scientific">Micromonospora rhizosphaerae</name>
    <dbReference type="NCBI Taxonomy" id="568872"/>
    <lineage>
        <taxon>Bacteria</taxon>
        <taxon>Bacillati</taxon>
        <taxon>Actinomycetota</taxon>
        <taxon>Actinomycetes</taxon>
        <taxon>Micromonosporales</taxon>
        <taxon>Micromonosporaceae</taxon>
        <taxon>Micromonospora</taxon>
    </lineage>
</organism>
<dbReference type="STRING" id="568872.GA0070624_2005"/>
<protein>
    <submittedName>
        <fullName evidence="1">Uncharacterized protein, contains GYD domain</fullName>
    </submittedName>
</protein>
<dbReference type="InterPro" id="IPR014845">
    <property type="entry name" value="GYD/TTHA1554"/>
</dbReference>
<accession>A0A1C6RTF1</accession>
<dbReference type="Pfam" id="PF08734">
    <property type="entry name" value="GYD"/>
    <property type="match status" value="1"/>
</dbReference>
<evidence type="ECO:0000313" key="2">
    <source>
        <dbReference type="Proteomes" id="UP000199413"/>
    </source>
</evidence>
<dbReference type="OrthoDB" id="9796147at2"/>
<gene>
    <name evidence="1" type="ORF">GA0070624_2005</name>
</gene>
<reference evidence="2" key="1">
    <citation type="submission" date="2016-06" db="EMBL/GenBank/DDBJ databases">
        <authorList>
            <person name="Varghese N."/>
            <person name="Submissions Spin"/>
        </authorList>
    </citation>
    <scope>NUCLEOTIDE SEQUENCE [LARGE SCALE GENOMIC DNA]</scope>
    <source>
        <strain evidence="2">DSM 45431</strain>
    </source>
</reference>
<dbReference type="RefSeq" id="WP_091339288.1">
    <property type="nucleotide sequence ID" value="NZ_FMHV01000002.1"/>
</dbReference>
<dbReference type="Proteomes" id="UP000199413">
    <property type="component" value="Unassembled WGS sequence"/>
</dbReference>
<proteinExistence type="predicted"/>
<sequence length="106" mass="11489">MPKFLLQSTYTIEGLKGLITDGGSKRVDVVRKTIEASGGRLESMYFSFGKNDTYVVFDLPDHKSAAALALAIRAAGGLDSRITPLLTAEEVDEAVRVKEAYEPPGR</sequence>
<dbReference type="EMBL" id="FMHV01000002">
    <property type="protein sequence ID" value="SCL20484.1"/>
    <property type="molecule type" value="Genomic_DNA"/>
</dbReference>
<keyword evidence="2" id="KW-1185">Reference proteome</keyword>
<evidence type="ECO:0000313" key="1">
    <source>
        <dbReference type="EMBL" id="SCL20484.1"/>
    </source>
</evidence>